<dbReference type="SUPFAM" id="SSF52166">
    <property type="entry name" value="Ribosomal protein L4"/>
    <property type="match status" value="1"/>
</dbReference>
<keyword evidence="4 6" id="KW-0687">Ribonucleoprotein</keyword>
<evidence type="ECO:0000313" key="8">
    <source>
        <dbReference type="Proteomes" id="UP001058650"/>
    </source>
</evidence>
<gene>
    <name evidence="6 7" type="primary">rplD</name>
    <name evidence="7" type="ORF">NYR52_01210</name>
</gene>
<comment type="subunit">
    <text evidence="2 6">Part of the 50S ribosomal subunit.</text>
</comment>
<dbReference type="RefSeq" id="WP_259436147.1">
    <property type="nucleotide sequence ID" value="NZ_CP103866.1"/>
</dbReference>
<evidence type="ECO:0000313" key="7">
    <source>
        <dbReference type="EMBL" id="UWE03859.1"/>
    </source>
</evidence>
<dbReference type="PANTHER" id="PTHR10746:SF6">
    <property type="entry name" value="LARGE RIBOSOMAL SUBUNIT PROTEIN UL4M"/>
    <property type="match status" value="1"/>
</dbReference>
<keyword evidence="6" id="KW-0699">rRNA-binding</keyword>
<dbReference type="InterPro" id="IPR002136">
    <property type="entry name" value="Ribosomal_uL4"/>
</dbReference>
<proteinExistence type="inferred from homology"/>
<protein>
    <recommendedName>
        <fullName evidence="5 6">Large ribosomal subunit protein uL4</fullName>
    </recommendedName>
</protein>
<sequence length="208" mass="22679">MPKVTVLDMSGKQVGEIELADAIFGITPNEAVLHDAVVMQQASLRRGTHAVKNRAAVRGGGRKPWRQKGTGRARQGSIRSPQWVGGGVVFGPTPRTYVYKLPKKVRRLAIKSALASKVIDSQLVVLDELKLEQPKTRDMVQVLKNLGVERKALVVTDNLEDNAVLAARNIPGVKLITADGVNVLDVLYHDKLILTRGAVNRVEEVLGQ</sequence>
<keyword evidence="8" id="KW-1185">Reference proteome</keyword>
<evidence type="ECO:0000256" key="1">
    <source>
        <dbReference type="ARBA" id="ARBA00010528"/>
    </source>
</evidence>
<comment type="function">
    <text evidence="6">One of the primary rRNA binding proteins, this protein initially binds near the 5'-end of the 23S rRNA. It is important during the early stages of 50S assembly. It makes multiple contacts with different domains of the 23S rRNA in the assembled 50S subunit and ribosome.</text>
</comment>
<dbReference type="NCBIfam" id="TIGR03953">
    <property type="entry name" value="rplD_bact"/>
    <property type="match status" value="1"/>
</dbReference>
<dbReference type="Pfam" id="PF00573">
    <property type="entry name" value="Ribosomal_L4"/>
    <property type="match status" value="1"/>
</dbReference>
<evidence type="ECO:0000256" key="6">
    <source>
        <dbReference type="HAMAP-Rule" id="MF_01328"/>
    </source>
</evidence>
<evidence type="ECO:0000256" key="5">
    <source>
        <dbReference type="ARBA" id="ARBA00035244"/>
    </source>
</evidence>
<dbReference type="GO" id="GO:0005840">
    <property type="term" value="C:ribosome"/>
    <property type="evidence" value="ECO:0007669"/>
    <property type="project" value="UniProtKB-KW"/>
</dbReference>
<keyword evidence="6" id="KW-0694">RNA-binding</keyword>
<comment type="similarity">
    <text evidence="1 6">Belongs to the universal ribosomal protein uL4 family.</text>
</comment>
<dbReference type="InterPro" id="IPR013005">
    <property type="entry name" value="Ribosomal_uL4-like"/>
</dbReference>
<keyword evidence="3 6" id="KW-0689">Ribosomal protein</keyword>
<dbReference type="HAMAP" id="MF_01328_B">
    <property type="entry name" value="Ribosomal_uL4_B"/>
    <property type="match status" value="1"/>
</dbReference>
<dbReference type="PANTHER" id="PTHR10746">
    <property type="entry name" value="50S RIBOSOMAL PROTEIN L4"/>
    <property type="match status" value="1"/>
</dbReference>
<evidence type="ECO:0000256" key="4">
    <source>
        <dbReference type="ARBA" id="ARBA00023274"/>
    </source>
</evidence>
<reference evidence="7" key="1">
    <citation type="submission" date="2022-08" db="EMBL/GenBank/DDBJ databases">
        <title>The complete genome sequence of the thermophilic bacterium Laceyella sacchari FBKL4.010 reveals the basis for tetramethylpyrazine biosynthesis in Moutai-flavor Daqu.</title>
        <authorList>
            <person name="Li D."/>
            <person name="Huang W."/>
            <person name="Wang C."/>
            <person name="Qiu S."/>
        </authorList>
    </citation>
    <scope>NUCLEOTIDE SEQUENCE</scope>
    <source>
        <strain evidence="7">FBKL4.014</strain>
    </source>
</reference>
<accession>A0ABY5U3V5</accession>
<dbReference type="Gene3D" id="3.40.1370.10">
    <property type="match status" value="1"/>
</dbReference>
<dbReference type="InterPro" id="IPR023574">
    <property type="entry name" value="Ribosomal_uL4_dom_sf"/>
</dbReference>
<evidence type="ECO:0000256" key="2">
    <source>
        <dbReference type="ARBA" id="ARBA00011838"/>
    </source>
</evidence>
<dbReference type="EMBL" id="CP103866">
    <property type="protein sequence ID" value="UWE03859.1"/>
    <property type="molecule type" value="Genomic_DNA"/>
</dbReference>
<organism evidence="7 8">
    <name type="scientific">Laceyella sacchari</name>
    <name type="common">Thermoactinomyces thalpophilus</name>
    <dbReference type="NCBI Taxonomy" id="37482"/>
    <lineage>
        <taxon>Bacteria</taxon>
        <taxon>Bacillati</taxon>
        <taxon>Bacillota</taxon>
        <taxon>Bacilli</taxon>
        <taxon>Bacillales</taxon>
        <taxon>Thermoactinomycetaceae</taxon>
        <taxon>Laceyella</taxon>
    </lineage>
</organism>
<comment type="function">
    <text evidence="6">Forms part of the polypeptide exit tunnel.</text>
</comment>
<name>A0ABY5U3V5_LACSH</name>
<evidence type="ECO:0000256" key="3">
    <source>
        <dbReference type="ARBA" id="ARBA00022980"/>
    </source>
</evidence>
<dbReference type="Proteomes" id="UP001058650">
    <property type="component" value="Chromosome"/>
</dbReference>